<accession>A0AAW3JSI4</accession>
<evidence type="ECO:0000313" key="1">
    <source>
        <dbReference type="EMBL" id="KQC85633.1"/>
    </source>
</evidence>
<organism evidence="1 2">
    <name type="scientific">Butyribacter intestini</name>
    <dbReference type="NCBI Taxonomy" id="1703332"/>
    <lineage>
        <taxon>Bacteria</taxon>
        <taxon>Bacillati</taxon>
        <taxon>Bacillota</taxon>
        <taxon>Clostridia</taxon>
        <taxon>Lachnospirales</taxon>
        <taxon>Lachnospiraceae</taxon>
        <taxon>Butyribacter</taxon>
    </lineage>
</organism>
<dbReference type="Proteomes" id="UP000050833">
    <property type="component" value="Unassembled WGS sequence"/>
</dbReference>
<evidence type="ECO:0000313" key="2">
    <source>
        <dbReference type="Proteomes" id="UP000050833"/>
    </source>
</evidence>
<proteinExistence type="predicted"/>
<reference evidence="1 2" key="1">
    <citation type="submission" date="2015-10" db="EMBL/GenBank/DDBJ databases">
        <title>Butyribacter intestini gen. nov., sp. nov., a butyric acid-producing bacterium of the family Lachnospiraceae isolated from the human faeces.</title>
        <authorList>
            <person name="Zou Y."/>
            <person name="Xue W."/>
            <person name="Luo G."/>
            <person name="Lv M."/>
        </authorList>
    </citation>
    <scope>NUCLEOTIDE SEQUENCE [LARGE SCALE GENOMIC DNA]</scope>
    <source>
        <strain evidence="1 2">TF01-11</strain>
    </source>
</reference>
<dbReference type="Pfam" id="PF04860">
    <property type="entry name" value="Phage_portal"/>
    <property type="match status" value="1"/>
</dbReference>
<gene>
    <name evidence="1" type="ORF">APZ18_12240</name>
</gene>
<dbReference type="EMBL" id="LLKB01000005">
    <property type="protein sequence ID" value="KQC85633.1"/>
    <property type="molecule type" value="Genomic_DNA"/>
</dbReference>
<comment type="caution">
    <text evidence="1">The sequence shown here is derived from an EMBL/GenBank/DDBJ whole genome shotgun (WGS) entry which is preliminary data.</text>
</comment>
<name>A0AAW3JSI4_9FIRM</name>
<keyword evidence="2" id="KW-1185">Reference proteome</keyword>
<dbReference type="InterPro" id="IPR006944">
    <property type="entry name" value="Phage/GTA_portal"/>
</dbReference>
<protein>
    <submittedName>
        <fullName evidence="1">Phage portal protein</fullName>
    </submittedName>
</protein>
<sequence>MITDVGNGFYVWNGKLYQSDIVRSCIRPKTKAIGKAVAKHIRETFKKDGSKDIAVNPMPYIKNLLEEPNEYMSGQMMQEKVANQLALNHNAFILIIRDDFGLPCGLYPIPAASVDAKYYNQVLYLKFYFQNGKWMEIPYTDIIHLREDYCDNDIFGEPPGKALVELMNVVTTSDQGIIKAIKNGAVIRWLLKFTQSMRPEDLESNARQFAENYMNMSSKAFGVAAVDSKAEAQQVNPNDYVPNAAQTDRTIQRVYGFFNTNDKIVHSNYDEDEWISYYEAAIEPIICQMANEYTRKLFSRKQRNCGNKIIFESSNLTFASMSTKLQLTSFVDRGIMTINEVRQYLNLAPVPGGDVALLRKDTGKLKEGGGSDGED</sequence>
<dbReference type="AlphaFoldDB" id="A0AAW3JSI4"/>